<dbReference type="SMART" id="SM00881">
    <property type="entry name" value="CoA_binding"/>
    <property type="match status" value="1"/>
</dbReference>
<dbReference type="SUPFAM" id="SSF56059">
    <property type="entry name" value="Glutathione synthetase ATP-binding domain-like"/>
    <property type="match status" value="1"/>
</dbReference>
<dbReference type="HOGENOM" id="CLU_007415_3_1_11"/>
<dbReference type="OrthoDB" id="190266at2"/>
<dbReference type="PROSITE" id="PS50975">
    <property type="entry name" value="ATP_GRASP"/>
    <property type="match status" value="1"/>
</dbReference>
<dbReference type="STRING" id="2045.KR76_18610"/>
<dbReference type="Pfam" id="PF13549">
    <property type="entry name" value="ATP-grasp_5"/>
    <property type="match status" value="1"/>
</dbReference>
<reference evidence="1 2" key="1">
    <citation type="journal article" date="2015" name="Genome Announc.">
        <title>Complete Genome Sequence of Steroid-Transforming Nocardioides simplex VKM Ac-2033D.</title>
        <authorList>
            <person name="Shtratnikova V.Y."/>
            <person name="Schelkunov M.I."/>
            <person name="Pekov Y.A."/>
            <person name="Fokina V.V."/>
            <person name="Logacheva M.D."/>
            <person name="Sokolov S.L."/>
            <person name="Bragin E.Y."/>
            <person name="Ashapkin V.V."/>
            <person name="Donova M.V."/>
        </authorList>
    </citation>
    <scope>NUCLEOTIDE SEQUENCE [LARGE SCALE GENOMIC DNA]</scope>
    <source>
        <strain evidence="1 2">VKM Ac-2033D</strain>
    </source>
</reference>
<dbReference type="InterPro" id="IPR011761">
    <property type="entry name" value="ATP-grasp"/>
</dbReference>
<evidence type="ECO:0000313" key="2">
    <source>
        <dbReference type="Proteomes" id="UP000030300"/>
    </source>
</evidence>
<dbReference type="InterPro" id="IPR032875">
    <property type="entry name" value="Succ_CoA_lig_flav_dom"/>
</dbReference>
<dbReference type="GeneID" id="96610821"/>
<dbReference type="Gene3D" id="3.30.1490.20">
    <property type="entry name" value="ATP-grasp fold, A domain"/>
    <property type="match status" value="1"/>
</dbReference>
<keyword evidence="1" id="KW-0547">Nucleotide-binding</keyword>
<dbReference type="SUPFAM" id="SSF52210">
    <property type="entry name" value="Succinyl-CoA synthetase domains"/>
    <property type="match status" value="2"/>
</dbReference>
<sequence length="697" mass="73405">MDHIDRASVDLDALFRPERVAVIGASDAEGRPTTLNWRRVAGWAERVGAEAVPVHPRRAVVDGRTAYRSIEDVPGQVDVAIVLIGDVDSVLPGIAAKGVGFVVLFAAGYAETGPDGERRQAELVRSLRAAGVRALGPNTNMNLFEEFRTDLPGRPIALITQSGHQGRPVFQGQELGIRFSHWAPTGNEADLNAAHFVDYFAHEDDTGAIALYLEGFADGTAFRRAARAAARRGVPLVAVKVGRTELGRSWAMSHTGHLAGADDVASAVMRQYGIARVDGLDELLDTAALFARAGDPPHAGVCVYAISGGTSAHMADLLGAAGIDLPELSAETVTALRQWIPDYLRVSNPVDNGGHPVGDWRGRRILETILADPAVGILVVPITGAFPPMSDTLVADLVAVAETTDKPICVVWGSPSGTEDAYRRVLLGSQLPVFRTFGNCVAAIRALADHLDFRERAHELPVVPDPPPALAGPGRQLTELDAKRLLAAHGVPVSRDALCAGADEAARAIDDQGGPVVVKAVVDGLAHKSEHGLVRLGIADAAEGRAVVADFERIVADLPGRELAGVLVSEQVHGGVEMVVGIAPDPVFGPTVMLGVGGVAVEVYRDVSFRVPPFDRPEVHRMIDELTGSALLTGFRGAPPVDLEPLVDVVMAVQQLAADGVVTELDINPLIVLPDRVVAVDALASIPDPHENAGAVA</sequence>
<dbReference type="PANTHER" id="PTHR42793:SF4">
    <property type="entry name" value="BLL6376 PROTEIN"/>
    <property type="match status" value="1"/>
</dbReference>
<dbReference type="RefSeq" id="WP_052138847.1">
    <property type="nucleotide sequence ID" value="NZ_BJMC01000019.1"/>
</dbReference>
<keyword evidence="2" id="KW-1185">Reference proteome</keyword>
<dbReference type="PANTHER" id="PTHR42793">
    <property type="entry name" value="COA BINDING DOMAIN CONTAINING PROTEIN"/>
    <property type="match status" value="1"/>
</dbReference>
<dbReference type="Pfam" id="PF13607">
    <property type="entry name" value="Succ_CoA_lig"/>
    <property type="match status" value="1"/>
</dbReference>
<organism evidence="1 2">
    <name type="scientific">Nocardioides simplex</name>
    <name type="common">Arthrobacter simplex</name>
    <dbReference type="NCBI Taxonomy" id="2045"/>
    <lineage>
        <taxon>Bacteria</taxon>
        <taxon>Bacillati</taxon>
        <taxon>Actinomycetota</taxon>
        <taxon>Actinomycetes</taxon>
        <taxon>Propionibacteriales</taxon>
        <taxon>Nocardioidaceae</taxon>
        <taxon>Pimelobacter</taxon>
    </lineage>
</organism>
<dbReference type="InterPro" id="IPR003781">
    <property type="entry name" value="CoA-bd"/>
</dbReference>
<dbReference type="SUPFAM" id="SSF51735">
    <property type="entry name" value="NAD(P)-binding Rossmann-fold domains"/>
    <property type="match status" value="1"/>
</dbReference>
<keyword evidence="1" id="KW-0067">ATP-binding</keyword>
<dbReference type="InterPro" id="IPR013815">
    <property type="entry name" value="ATP_grasp_subdomain_1"/>
</dbReference>
<dbReference type="Gene3D" id="3.40.50.720">
    <property type="entry name" value="NAD(P)-binding Rossmann-like Domain"/>
    <property type="match status" value="1"/>
</dbReference>
<dbReference type="KEGG" id="psim:KR76_18610"/>
<accession>A0A0C5XCR1</accession>
<dbReference type="InterPro" id="IPR036291">
    <property type="entry name" value="NAD(P)-bd_dom_sf"/>
</dbReference>
<dbReference type="AlphaFoldDB" id="A0A0C5XCR1"/>
<dbReference type="Pfam" id="PF13380">
    <property type="entry name" value="CoA_binding_2"/>
    <property type="match status" value="1"/>
</dbReference>
<proteinExistence type="predicted"/>
<dbReference type="Proteomes" id="UP000030300">
    <property type="component" value="Chromosome"/>
</dbReference>
<dbReference type="Gene3D" id="3.30.470.20">
    <property type="entry name" value="ATP-grasp fold, B domain"/>
    <property type="match status" value="1"/>
</dbReference>
<gene>
    <name evidence="1" type="ORF">KR76_18610</name>
</gene>
<evidence type="ECO:0000313" key="1">
    <source>
        <dbReference type="EMBL" id="AJR18584.1"/>
    </source>
</evidence>
<dbReference type="GO" id="GO:0005524">
    <property type="term" value="F:ATP binding"/>
    <property type="evidence" value="ECO:0007669"/>
    <property type="project" value="UniProtKB-UniRule"/>
</dbReference>
<dbReference type="EMBL" id="CP009896">
    <property type="protein sequence ID" value="AJR18584.1"/>
    <property type="molecule type" value="Genomic_DNA"/>
</dbReference>
<dbReference type="Gene3D" id="3.40.50.261">
    <property type="entry name" value="Succinyl-CoA synthetase domains"/>
    <property type="match status" value="2"/>
</dbReference>
<name>A0A0C5XCR1_NOCSI</name>
<protein>
    <submittedName>
        <fullName evidence="1">Sulfate-transport ATP-binding protein ABC transporter CysA1</fullName>
    </submittedName>
</protein>
<dbReference type="InterPro" id="IPR016102">
    <property type="entry name" value="Succinyl-CoA_synth-like"/>
</dbReference>
<dbReference type="GO" id="GO:0046872">
    <property type="term" value="F:metal ion binding"/>
    <property type="evidence" value="ECO:0007669"/>
    <property type="project" value="InterPro"/>
</dbReference>